<dbReference type="Proteomes" id="UP000053766">
    <property type="component" value="Unassembled WGS sequence"/>
</dbReference>
<reference evidence="3" key="2">
    <citation type="journal article" date="2016" name="Sci. Rep.">
        <title>Dictyocaulus viviparus genome, variome and transcriptome elucidate lungworm biology and support future intervention.</title>
        <authorList>
            <person name="McNulty S.N."/>
            <person name="Strube C."/>
            <person name="Rosa B.A."/>
            <person name="Martin J.C."/>
            <person name="Tyagi R."/>
            <person name="Choi Y.J."/>
            <person name="Wang Q."/>
            <person name="Hallsworth Pepin K."/>
            <person name="Zhang X."/>
            <person name="Ozersky P."/>
            <person name="Wilson R.K."/>
            <person name="Sternberg P.W."/>
            <person name="Gasser R.B."/>
            <person name="Mitreva M."/>
        </authorList>
    </citation>
    <scope>NUCLEOTIDE SEQUENCE [LARGE SCALE GENOMIC DNA]</scope>
    <source>
        <strain evidence="3">HannoverDv2000</strain>
    </source>
</reference>
<dbReference type="SMART" id="SM01303">
    <property type="entry name" value="RasGEF_N_2"/>
    <property type="match status" value="1"/>
</dbReference>
<dbReference type="STRING" id="29172.A0A0D8Y248"/>
<dbReference type="OrthoDB" id="271111at2759"/>
<dbReference type="SUPFAM" id="SSF48371">
    <property type="entry name" value="ARM repeat"/>
    <property type="match status" value="1"/>
</dbReference>
<feature type="domain" description="Rapamycin-insensitive companion of mTOR" evidence="1">
    <location>
        <begin position="201"/>
        <end position="270"/>
    </location>
</feature>
<dbReference type="GO" id="GO:0043539">
    <property type="term" value="F:protein serine/threonine kinase activator activity"/>
    <property type="evidence" value="ECO:0007669"/>
    <property type="project" value="TreeGrafter"/>
</dbReference>
<evidence type="ECO:0000313" key="2">
    <source>
        <dbReference type="EMBL" id="KJH50222.1"/>
    </source>
</evidence>
<keyword evidence="3" id="KW-1185">Reference proteome</keyword>
<dbReference type="GO" id="GO:0038203">
    <property type="term" value="P:TORC2 signaling"/>
    <property type="evidence" value="ECO:0007669"/>
    <property type="project" value="TreeGrafter"/>
</dbReference>
<name>A0A0D8Y248_DICVI</name>
<dbReference type="InterPro" id="IPR029453">
    <property type="entry name" value="Rictor_IV"/>
</dbReference>
<dbReference type="SMART" id="SM01310">
    <property type="entry name" value="RICTOR_V"/>
    <property type="match status" value="1"/>
</dbReference>
<evidence type="ECO:0000259" key="1">
    <source>
        <dbReference type="SMART" id="SM01310"/>
    </source>
</evidence>
<dbReference type="GO" id="GO:0031932">
    <property type="term" value="C:TORC2 complex"/>
    <property type="evidence" value="ECO:0007669"/>
    <property type="project" value="InterPro"/>
</dbReference>
<dbReference type="GO" id="GO:0051897">
    <property type="term" value="P:positive regulation of phosphatidylinositol 3-kinase/protein kinase B signal transduction"/>
    <property type="evidence" value="ECO:0007669"/>
    <property type="project" value="TreeGrafter"/>
</dbReference>
<proteinExistence type="predicted"/>
<gene>
    <name evidence="2" type="ORF">DICVIV_03661</name>
</gene>
<organism evidence="2 3">
    <name type="scientific">Dictyocaulus viviparus</name>
    <name type="common">Bovine lungworm</name>
    <dbReference type="NCBI Taxonomy" id="29172"/>
    <lineage>
        <taxon>Eukaryota</taxon>
        <taxon>Metazoa</taxon>
        <taxon>Ecdysozoa</taxon>
        <taxon>Nematoda</taxon>
        <taxon>Chromadorea</taxon>
        <taxon>Rhabditida</taxon>
        <taxon>Rhabditina</taxon>
        <taxon>Rhabditomorpha</taxon>
        <taxon>Strongyloidea</taxon>
        <taxon>Metastrongylidae</taxon>
        <taxon>Dictyocaulus</taxon>
    </lineage>
</organism>
<sequence>MCRAIFNEKNNVFFLKYARRWCTRFLSTLAHRRLPNFFDWGIRLLLGQLADQSVKVIRHAIRILHRWLPVYKDAARWLRTAQLDNFGEAGILLKVHMYRDEHLCALDEEKTREAVMLWMESFNVKYVEVIDDDIRDALFSVRRTISGTFSRASSERGHEFGHPVPVHLFASLCNHKLGRNILCDLNVVELLVRDLLNSQDVMKLKATLMALSHIGSVNEGFKLLPSDVVPQMVRIAEQSTILTLRGYAFWALNILSSSLSEVLIELHCQNGEHVISSSVHELQRWLAWDGKVIVIVISLKSKKTENEKFTFHRNSSFSTTITSPRVSIDKSDAVAGSYNRVRSVSMAAIASTGYSFGVDVSLRRTKSASAGYPVRDYRRISPQDKNDFSQHHERTITGDSVFTSGFKSLSEDSLEAGRRRMTTLDSMVAEWESRSRTSTIAYCLNQGFVTKRKHLLVQGTVADLIRDPHFANALREKWKLAHLRTKRYLEVNRNVGDLTRYVFLTADEESSLSRFRSEILADHWLSNELSQSNTEYFYVTQRSHHIIAIPYDIDVMCANIFPSRPKMDLPLTTYSFEITGELDDRGARSGHGRSQRSNARIKHSAYRCFYCSSGSKGNFVLPSHEDVLQLRREVLNHVDMLEIQQSTPEKKLLMLRKAFPWLFEWPCLYADVLELLDEYRFKSKSRAFLQEIFYNALRRGASQNCCQITTVVTFQLPRLLIPGESKE</sequence>
<dbReference type="PANTHER" id="PTHR13298:SF11">
    <property type="entry name" value="RAPAMYCIN-INSENSITIVE COMPANION OF MTOR"/>
    <property type="match status" value="1"/>
</dbReference>
<reference evidence="2 3" key="1">
    <citation type="submission" date="2013-11" db="EMBL/GenBank/DDBJ databases">
        <title>Draft genome of the bovine lungworm Dictyocaulus viviparus.</title>
        <authorList>
            <person name="Mitreva M."/>
        </authorList>
    </citation>
    <scope>NUCLEOTIDE SEQUENCE [LARGE SCALE GENOMIC DNA]</scope>
    <source>
        <strain evidence="2 3">HannoverDv2000</strain>
    </source>
</reference>
<accession>A0A0D8Y248</accession>
<dbReference type="Pfam" id="PF14663">
    <property type="entry name" value="RasGEF_N_2"/>
    <property type="match status" value="1"/>
</dbReference>
<dbReference type="PANTHER" id="PTHR13298">
    <property type="entry name" value="CYTOSOLIC REGULATOR PIANISSIMO"/>
    <property type="match status" value="1"/>
</dbReference>
<dbReference type="EMBL" id="KN716212">
    <property type="protein sequence ID" value="KJH50222.1"/>
    <property type="molecule type" value="Genomic_DNA"/>
</dbReference>
<evidence type="ECO:0000313" key="3">
    <source>
        <dbReference type="Proteomes" id="UP000053766"/>
    </source>
</evidence>
<dbReference type="InterPro" id="IPR028268">
    <property type="entry name" value="Pianissimo_fam"/>
</dbReference>
<dbReference type="Pfam" id="PF14668">
    <property type="entry name" value="RICTOR_V"/>
    <property type="match status" value="1"/>
</dbReference>
<dbReference type="InterPro" id="IPR029452">
    <property type="entry name" value="RICTOR_V"/>
</dbReference>
<protein>
    <recommendedName>
        <fullName evidence="1">Rapamycin-insensitive companion of mTOR domain-containing protein</fullName>
    </recommendedName>
</protein>
<dbReference type="InterPro" id="IPR016024">
    <property type="entry name" value="ARM-type_fold"/>
</dbReference>
<dbReference type="AlphaFoldDB" id="A0A0D8Y248"/>